<dbReference type="EMBL" id="GBXM01005110">
    <property type="protein sequence ID" value="JAI03468.1"/>
    <property type="molecule type" value="Transcribed_RNA"/>
</dbReference>
<organism evidence="1">
    <name type="scientific">Anguilla anguilla</name>
    <name type="common">European freshwater eel</name>
    <name type="synonym">Muraena anguilla</name>
    <dbReference type="NCBI Taxonomy" id="7936"/>
    <lineage>
        <taxon>Eukaryota</taxon>
        <taxon>Metazoa</taxon>
        <taxon>Chordata</taxon>
        <taxon>Craniata</taxon>
        <taxon>Vertebrata</taxon>
        <taxon>Euteleostomi</taxon>
        <taxon>Actinopterygii</taxon>
        <taxon>Neopterygii</taxon>
        <taxon>Teleostei</taxon>
        <taxon>Anguilliformes</taxon>
        <taxon>Anguillidae</taxon>
        <taxon>Anguilla</taxon>
    </lineage>
</organism>
<reference evidence="1" key="1">
    <citation type="submission" date="2014-11" db="EMBL/GenBank/DDBJ databases">
        <authorList>
            <person name="Amaro Gonzalez C."/>
        </authorList>
    </citation>
    <scope>NUCLEOTIDE SEQUENCE</scope>
</reference>
<proteinExistence type="predicted"/>
<accession>A0A0E9XL60</accession>
<sequence length="14" mass="1618">MCMSCISSAVLTWW</sequence>
<evidence type="ECO:0000313" key="1">
    <source>
        <dbReference type="EMBL" id="JAI03468.1"/>
    </source>
</evidence>
<name>A0A0E9XL60_ANGAN</name>
<protein>
    <submittedName>
        <fullName evidence="1">Uncharacterized protein</fullName>
    </submittedName>
</protein>
<reference evidence="1" key="2">
    <citation type="journal article" date="2015" name="Fish Shellfish Immunol.">
        <title>Early steps in the European eel (Anguilla anguilla)-Vibrio vulnificus interaction in the gills: Role of the RtxA13 toxin.</title>
        <authorList>
            <person name="Callol A."/>
            <person name="Pajuelo D."/>
            <person name="Ebbesson L."/>
            <person name="Teles M."/>
            <person name="MacKenzie S."/>
            <person name="Amaro C."/>
        </authorList>
    </citation>
    <scope>NUCLEOTIDE SEQUENCE</scope>
</reference>